<dbReference type="Proteomes" id="UP000789706">
    <property type="component" value="Unassembled WGS sequence"/>
</dbReference>
<dbReference type="OrthoDB" id="2489060at2759"/>
<feature type="non-terminal residue" evidence="1">
    <location>
        <position position="218"/>
    </location>
</feature>
<dbReference type="AlphaFoldDB" id="A0A9N9CDB7"/>
<name>A0A9N9CDB7_9GLOM</name>
<gene>
    <name evidence="1" type="ORF">DEBURN_LOCUS9347</name>
</gene>
<feature type="non-terminal residue" evidence="1">
    <location>
        <position position="1"/>
    </location>
</feature>
<comment type="caution">
    <text evidence="1">The sequence shown here is derived from an EMBL/GenBank/DDBJ whole genome shotgun (WGS) entry which is preliminary data.</text>
</comment>
<proteinExistence type="predicted"/>
<sequence length="218" mass="26046">MSTRGIWSLAIAYFDDPNILEQILSEWSQTVEEESCRVSISTREYMIKIVDIKTKTYHRCYAEEHLVLNCPITKRQKEINERKTKDFEKYGYMYKTTRSCLYQNLRNQVGMRIEYSDAVKRNVITIRRNTGLISNQEDSFQNIINMLETIKQDIVEIKKQTKNIDKKVQYLEEYAGYNLEEKIYHMRTQMEQKANTVKMLVELIPELKKSNDETQERL</sequence>
<accession>A0A9N9CDB7</accession>
<evidence type="ECO:0000313" key="2">
    <source>
        <dbReference type="Proteomes" id="UP000789706"/>
    </source>
</evidence>
<keyword evidence="2" id="KW-1185">Reference proteome</keyword>
<organism evidence="1 2">
    <name type="scientific">Diversispora eburnea</name>
    <dbReference type="NCBI Taxonomy" id="1213867"/>
    <lineage>
        <taxon>Eukaryota</taxon>
        <taxon>Fungi</taxon>
        <taxon>Fungi incertae sedis</taxon>
        <taxon>Mucoromycota</taxon>
        <taxon>Glomeromycotina</taxon>
        <taxon>Glomeromycetes</taxon>
        <taxon>Diversisporales</taxon>
        <taxon>Diversisporaceae</taxon>
        <taxon>Diversispora</taxon>
    </lineage>
</organism>
<protein>
    <submittedName>
        <fullName evidence="1">7969_t:CDS:1</fullName>
    </submittedName>
</protein>
<reference evidence="1" key="1">
    <citation type="submission" date="2021-06" db="EMBL/GenBank/DDBJ databases">
        <authorList>
            <person name="Kallberg Y."/>
            <person name="Tangrot J."/>
            <person name="Rosling A."/>
        </authorList>
    </citation>
    <scope>NUCLEOTIDE SEQUENCE</scope>
    <source>
        <strain evidence="1">AZ414A</strain>
    </source>
</reference>
<dbReference type="EMBL" id="CAJVPK010001744">
    <property type="protein sequence ID" value="CAG8597237.1"/>
    <property type="molecule type" value="Genomic_DNA"/>
</dbReference>
<evidence type="ECO:0000313" key="1">
    <source>
        <dbReference type="EMBL" id="CAG8597237.1"/>
    </source>
</evidence>